<gene>
    <name evidence="2" type="ORF">METZ01_LOCUS491447</name>
</gene>
<sequence length="193" mass="20899">MDAEVRSLVYLALGKWVTYLGLVGLTGAVCLRQLVGSVGIEPRVYPTVERLLVSLASYANGLVIVAVVARLYAQTFSVFGLDEPVTLELLRVVGFESRWGSQWLLHAAVAILVGMATMMVRSRVRLGWNALAVFTVVLWLTLPLTGHAMSFSDPSFLWAIQVSHGLAAGAWIGTLFALFLVGSFLCESDPRSG</sequence>
<dbReference type="AlphaFoldDB" id="A0A383D2W3"/>
<keyword evidence="1" id="KW-0812">Transmembrane</keyword>
<proteinExistence type="predicted"/>
<protein>
    <recommendedName>
        <fullName evidence="3">Copper resistance protein D domain-containing protein</fullName>
    </recommendedName>
</protein>
<evidence type="ECO:0000256" key="1">
    <source>
        <dbReference type="SAM" id="Phobius"/>
    </source>
</evidence>
<feature type="transmembrane region" description="Helical" evidence="1">
    <location>
        <begin position="52"/>
        <end position="73"/>
    </location>
</feature>
<evidence type="ECO:0008006" key="3">
    <source>
        <dbReference type="Google" id="ProtNLM"/>
    </source>
</evidence>
<evidence type="ECO:0000313" key="2">
    <source>
        <dbReference type="EMBL" id="SVE38593.1"/>
    </source>
</evidence>
<accession>A0A383D2W3</accession>
<reference evidence="2" key="1">
    <citation type="submission" date="2018-05" db="EMBL/GenBank/DDBJ databases">
        <authorList>
            <person name="Lanie J.A."/>
            <person name="Ng W.-L."/>
            <person name="Kazmierczak K.M."/>
            <person name="Andrzejewski T.M."/>
            <person name="Davidsen T.M."/>
            <person name="Wayne K.J."/>
            <person name="Tettelin H."/>
            <person name="Glass J.I."/>
            <person name="Rusch D."/>
            <person name="Podicherti R."/>
            <person name="Tsui H.-C.T."/>
            <person name="Winkler M.E."/>
        </authorList>
    </citation>
    <scope>NUCLEOTIDE SEQUENCE</scope>
</reference>
<name>A0A383D2W3_9ZZZZ</name>
<feature type="non-terminal residue" evidence="2">
    <location>
        <position position="193"/>
    </location>
</feature>
<organism evidence="2">
    <name type="scientific">marine metagenome</name>
    <dbReference type="NCBI Taxonomy" id="408172"/>
    <lineage>
        <taxon>unclassified sequences</taxon>
        <taxon>metagenomes</taxon>
        <taxon>ecological metagenomes</taxon>
    </lineage>
</organism>
<feature type="transmembrane region" description="Helical" evidence="1">
    <location>
        <begin position="127"/>
        <end position="146"/>
    </location>
</feature>
<dbReference type="EMBL" id="UINC01213698">
    <property type="protein sequence ID" value="SVE38593.1"/>
    <property type="molecule type" value="Genomic_DNA"/>
</dbReference>
<feature type="transmembrane region" description="Helical" evidence="1">
    <location>
        <begin position="166"/>
        <end position="186"/>
    </location>
</feature>
<feature type="transmembrane region" description="Helical" evidence="1">
    <location>
        <begin position="103"/>
        <end position="120"/>
    </location>
</feature>
<keyword evidence="1" id="KW-1133">Transmembrane helix</keyword>
<keyword evidence="1" id="KW-0472">Membrane</keyword>
<feature type="transmembrane region" description="Helical" evidence="1">
    <location>
        <begin position="16"/>
        <end position="40"/>
    </location>
</feature>